<sequence length="571" mass="62807">MQLEDAVAALVEKLNGVREMAENTHAEFETRSGPPITLGILAGDVEALYRLILVMWILDQCHRLGRKAYFESENEKARADKEILYRSSLGWHEEVSRELAARGAPSFKRWHDRLSSRPSYRRPNGQYVECSTLSGMESERDLDDSDNFFDLEDSESDGLSSLLDTDSLQEATRDLEPFLPNTSQPSENNTTPMPSVEEQRRAPDQLDTEDLDRTSGPPPVPAPAPPLQATESDCESPTETKTALTPPHGLIAAMATEEHPRAPPSPGRACTLPQTDVPSSKKHETGGKDKGQRRPNFAVRVLLWLAGVFCCGGVKAEEEQEEERVTIHPEEEHLSSPPSVPPSAERSPVQVVDPPLPSPPTSTSPAALFPSSDRKGRQQSLRTPAKEHARELQVEDIFASTFLLVENDQGILSVEEVHLPASEEDSLKQEPVSHASLSAKVDTPVVSPTEESHNCSFSPSHTDHLEEEDALSSFMDTPEGLGDVSEDLKCFLPDASPSHDPIIPPNSASVEGHRGSSSFTRGDVQLTPALTSTCRSKKEDLPTPSRLHYSVLPSLPFRLLLSARRPFRFLL</sequence>
<evidence type="ECO:0000313" key="2">
    <source>
        <dbReference type="EMBL" id="CEM32511.1"/>
    </source>
</evidence>
<dbReference type="AlphaFoldDB" id="A0A0G4GQ55"/>
<proteinExistence type="predicted"/>
<name>A0A0G4GQ55_9ALVE</name>
<feature type="compositionally biased region" description="Acidic residues" evidence="1">
    <location>
        <begin position="140"/>
        <end position="156"/>
    </location>
</feature>
<gene>
    <name evidence="2" type="ORF">Cvel_704</name>
</gene>
<feature type="region of interest" description="Disordered" evidence="1">
    <location>
        <begin position="177"/>
        <end position="295"/>
    </location>
</feature>
<organism evidence="2">
    <name type="scientific">Chromera velia CCMP2878</name>
    <dbReference type="NCBI Taxonomy" id="1169474"/>
    <lineage>
        <taxon>Eukaryota</taxon>
        <taxon>Sar</taxon>
        <taxon>Alveolata</taxon>
        <taxon>Colpodellida</taxon>
        <taxon>Chromeraceae</taxon>
        <taxon>Chromera</taxon>
    </lineage>
</organism>
<feature type="region of interest" description="Disordered" evidence="1">
    <location>
        <begin position="132"/>
        <end position="161"/>
    </location>
</feature>
<feature type="region of interest" description="Disordered" evidence="1">
    <location>
        <begin position="443"/>
        <end position="466"/>
    </location>
</feature>
<accession>A0A0G4GQ55</accession>
<dbReference type="VEuPathDB" id="CryptoDB:Cvel_704"/>
<dbReference type="PhylomeDB" id="A0A0G4GQ55"/>
<evidence type="ECO:0000256" key="1">
    <source>
        <dbReference type="SAM" id="MobiDB-lite"/>
    </source>
</evidence>
<feature type="compositionally biased region" description="Basic and acidic residues" evidence="1">
    <location>
        <begin position="323"/>
        <end position="334"/>
    </location>
</feature>
<feature type="region of interest" description="Disordered" evidence="1">
    <location>
        <begin position="321"/>
        <end position="389"/>
    </location>
</feature>
<reference evidence="2" key="1">
    <citation type="submission" date="2014-11" db="EMBL/GenBank/DDBJ databases">
        <authorList>
            <person name="Otto D Thomas"/>
            <person name="Naeem Raeece"/>
        </authorList>
    </citation>
    <scope>NUCLEOTIDE SEQUENCE</scope>
</reference>
<dbReference type="EMBL" id="CDMZ01001436">
    <property type="protein sequence ID" value="CEM32511.1"/>
    <property type="molecule type" value="Genomic_DNA"/>
</dbReference>
<feature type="compositionally biased region" description="Polar residues" evidence="1">
    <location>
        <begin position="229"/>
        <end position="243"/>
    </location>
</feature>
<protein>
    <submittedName>
        <fullName evidence="2">Uncharacterized protein</fullName>
    </submittedName>
</protein>
<feature type="compositionally biased region" description="Polar residues" evidence="1">
    <location>
        <begin position="180"/>
        <end position="193"/>
    </location>
</feature>
<feature type="compositionally biased region" description="Pro residues" evidence="1">
    <location>
        <begin position="216"/>
        <end position="226"/>
    </location>
</feature>
<feature type="compositionally biased region" description="Basic and acidic residues" evidence="1">
    <location>
        <begin position="279"/>
        <end position="292"/>
    </location>
</feature>